<reference evidence="1 2" key="1">
    <citation type="journal article" date="2021" name="BMC Genomics">
        <title>Datura genome reveals duplications of psychoactive alkaloid biosynthetic genes and high mutation rate following tissue culture.</title>
        <authorList>
            <person name="Rajewski A."/>
            <person name="Carter-House D."/>
            <person name="Stajich J."/>
            <person name="Litt A."/>
        </authorList>
    </citation>
    <scope>NUCLEOTIDE SEQUENCE [LARGE SCALE GENOMIC DNA]</scope>
    <source>
        <strain evidence="1">AR-01</strain>
    </source>
</reference>
<name>A0ABS8SZ09_DATST</name>
<dbReference type="EMBL" id="JACEIK010000932">
    <property type="protein sequence ID" value="MCD7463984.1"/>
    <property type="molecule type" value="Genomic_DNA"/>
</dbReference>
<protein>
    <submittedName>
        <fullName evidence="1">Uncharacterized protein</fullName>
    </submittedName>
</protein>
<organism evidence="1 2">
    <name type="scientific">Datura stramonium</name>
    <name type="common">Jimsonweed</name>
    <name type="synonym">Common thornapple</name>
    <dbReference type="NCBI Taxonomy" id="4076"/>
    <lineage>
        <taxon>Eukaryota</taxon>
        <taxon>Viridiplantae</taxon>
        <taxon>Streptophyta</taxon>
        <taxon>Embryophyta</taxon>
        <taxon>Tracheophyta</taxon>
        <taxon>Spermatophyta</taxon>
        <taxon>Magnoliopsida</taxon>
        <taxon>eudicotyledons</taxon>
        <taxon>Gunneridae</taxon>
        <taxon>Pentapetalae</taxon>
        <taxon>asterids</taxon>
        <taxon>lamiids</taxon>
        <taxon>Solanales</taxon>
        <taxon>Solanaceae</taxon>
        <taxon>Solanoideae</taxon>
        <taxon>Datureae</taxon>
        <taxon>Datura</taxon>
    </lineage>
</organism>
<keyword evidence="2" id="KW-1185">Reference proteome</keyword>
<evidence type="ECO:0000313" key="2">
    <source>
        <dbReference type="Proteomes" id="UP000823775"/>
    </source>
</evidence>
<comment type="caution">
    <text evidence="1">The sequence shown here is derived from an EMBL/GenBank/DDBJ whole genome shotgun (WGS) entry which is preliminary data.</text>
</comment>
<evidence type="ECO:0000313" key="1">
    <source>
        <dbReference type="EMBL" id="MCD7463984.1"/>
    </source>
</evidence>
<dbReference type="Proteomes" id="UP000823775">
    <property type="component" value="Unassembled WGS sequence"/>
</dbReference>
<gene>
    <name evidence="1" type="ORF">HAX54_051882</name>
</gene>
<sequence length="138" mass="14694">MADKVMLLPNLGCGRRRGQGIPASQTIDPVTKNVVISLSRCHNGTTTDLIDAIFQQAMESLISISMNSAPINVAAYAVRDDSGPAGKGVRNKSTSDGGSRVVGRGQFRVFALTRQDVEVSNAVVTGTLQHAYLMTLFN</sequence>
<proteinExistence type="predicted"/>
<accession>A0ABS8SZ09</accession>